<evidence type="ECO:0000313" key="3">
    <source>
        <dbReference type="Proteomes" id="UP000067689"/>
    </source>
</evidence>
<dbReference type="Proteomes" id="UP000067689">
    <property type="component" value="Chromosome"/>
</dbReference>
<reference evidence="2 3" key="1">
    <citation type="journal article" date="1991" name="Int. J. Syst. Bacteriol.">
        <title>Description of the erythromycin-producing bacterium Arthrobacter sp. strain NRRL B-3381 as Aeromicrobium erythreum gen. nov., sp. nov.</title>
        <authorList>
            <person name="Miller E.S."/>
            <person name="Woese C.R."/>
            <person name="Brenner S."/>
        </authorList>
    </citation>
    <scope>NUCLEOTIDE SEQUENCE [LARGE SCALE GENOMIC DNA]</scope>
    <source>
        <strain evidence="2 3">AR18</strain>
    </source>
</reference>
<keyword evidence="1" id="KW-0620">Polyamine biosynthesis</keyword>
<dbReference type="PANTHER" id="PTHR43317">
    <property type="entry name" value="THERMOSPERMINE SYNTHASE ACAULIS5"/>
    <property type="match status" value="1"/>
</dbReference>
<dbReference type="Gene3D" id="3.40.50.150">
    <property type="entry name" value="Vaccinia Virus protein VP39"/>
    <property type="match status" value="1"/>
</dbReference>
<dbReference type="RefSeq" id="WP_067859351.1">
    <property type="nucleotide sequence ID" value="NZ_CP011502.1"/>
</dbReference>
<proteinExistence type="predicted"/>
<dbReference type="GO" id="GO:0006596">
    <property type="term" value="P:polyamine biosynthetic process"/>
    <property type="evidence" value="ECO:0007669"/>
    <property type="project" value="UniProtKB-KW"/>
</dbReference>
<dbReference type="InterPro" id="IPR029063">
    <property type="entry name" value="SAM-dependent_MTases_sf"/>
</dbReference>
<dbReference type="STRING" id="2041.AERYTH_12805"/>
<dbReference type="EMBL" id="CP011502">
    <property type="protein sequence ID" value="ALX05513.1"/>
    <property type="molecule type" value="Genomic_DNA"/>
</dbReference>
<gene>
    <name evidence="2" type="ORF">AERYTH_12805</name>
</gene>
<dbReference type="KEGG" id="aer:AERYTH_12805"/>
<evidence type="ECO:0000313" key="2">
    <source>
        <dbReference type="EMBL" id="ALX05513.1"/>
    </source>
</evidence>
<keyword evidence="3" id="KW-1185">Reference proteome</keyword>
<accession>A0A0U4BCB2</accession>
<name>A0A0U4BCB2_9ACTN</name>
<dbReference type="AlphaFoldDB" id="A0A0U4BCB2"/>
<protein>
    <submittedName>
        <fullName evidence="2">Uncharacterized protein</fullName>
    </submittedName>
</protein>
<evidence type="ECO:0000256" key="1">
    <source>
        <dbReference type="ARBA" id="ARBA00023115"/>
    </source>
</evidence>
<dbReference type="SUPFAM" id="SSF53335">
    <property type="entry name" value="S-adenosyl-L-methionine-dependent methyltransferases"/>
    <property type="match status" value="1"/>
</dbReference>
<sequence length="207" mass="21381">MDEAAEVVVRVRADGATELRVNGVFVMDDVETSSERLLAELVLDLGAREVLVGGLGLGYTAQALLAGDVERLVVAELHADVVAAVRAGAGAGPAVLDDPRCTVAVGDVRDVVAAQPDASLDAVLLDVDNGPDFLVHETNAAVYAADGLADAARVLRPGGTLAVWSMADSAPLRARLAALLDDVGAVAVPVDLQGRSEHYWVLTGRAR</sequence>
<dbReference type="PATRIC" id="fig|2041.4.peg.2661"/>
<organism evidence="2 3">
    <name type="scientific">Aeromicrobium erythreum</name>
    <dbReference type="NCBI Taxonomy" id="2041"/>
    <lineage>
        <taxon>Bacteria</taxon>
        <taxon>Bacillati</taxon>
        <taxon>Actinomycetota</taxon>
        <taxon>Actinomycetes</taxon>
        <taxon>Propionibacteriales</taxon>
        <taxon>Nocardioidaceae</taxon>
        <taxon>Aeromicrobium</taxon>
    </lineage>
</organism>
<dbReference type="PANTHER" id="PTHR43317:SF3">
    <property type="entry name" value="BLR2883 PROTEIN"/>
    <property type="match status" value="1"/>
</dbReference>